<name>A0A8J5XEK5_DIALT</name>
<reference evidence="1" key="1">
    <citation type="submission" date="2021-05" db="EMBL/GenBank/DDBJ databases">
        <title>The genome of the haptophyte Pavlova lutheri (Diacronema luteri, Pavlovales) - a model for lipid biosynthesis in eukaryotic algae.</title>
        <authorList>
            <person name="Hulatt C.J."/>
            <person name="Posewitz M.C."/>
        </authorList>
    </citation>
    <scope>NUCLEOTIDE SEQUENCE</scope>
    <source>
        <strain evidence="1">NIVA-4/92</strain>
    </source>
</reference>
<evidence type="ECO:0000313" key="2">
    <source>
        <dbReference type="Proteomes" id="UP000751190"/>
    </source>
</evidence>
<organism evidence="1 2">
    <name type="scientific">Diacronema lutheri</name>
    <name type="common">Unicellular marine alga</name>
    <name type="synonym">Monochrysis lutheri</name>
    <dbReference type="NCBI Taxonomy" id="2081491"/>
    <lineage>
        <taxon>Eukaryota</taxon>
        <taxon>Haptista</taxon>
        <taxon>Haptophyta</taxon>
        <taxon>Pavlovophyceae</taxon>
        <taxon>Pavlovales</taxon>
        <taxon>Pavlovaceae</taxon>
        <taxon>Diacronema</taxon>
    </lineage>
</organism>
<dbReference type="AlphaFoldDB" id="A0A8J5XEK5"/>
<dbReference type="Proteomes" id="UP000751190">
    <property type="component" value="Unassembled WGS sequence"/>
</dbReference>
<dbReference type="EMBL" id="JAGTXO010000020">
    <property type="protein sequence ID" value="KAG8462463.1"/>
    <property type="molecule type" value="Genomic_DNA"/>
</dbReference>
<proteinExistence type="predicted"/>
<protein>
    <submittedName>
        <fullName evidence="1">Uncharacterized protein</fullName>
    </submittedName>
</protein>
<keyword evidence="2" id="KW-1185">Reference proteome</keyword>
<gene>
    <name evidence="1" type="ORF">KFE25_010288</name>
</gene>
<accession>A0A8J5XEK5</accession>
<comment type="caution">
    <text evidence="1">The sequence shown here is derived from an EMBL/GenBank/DDBJ whole genome shotgun (WGS) entry which is preliminary data.</text>
</comment>
<evidence type="ECO:0000313" key="1">
    <source>
        <dbReference type="EMBL" id="KAG8462463.1"/>
    </source>
</evidence>
<sequence length="191" mass="20524">MALVQIARGIAHVRVRLLSTDAGATRGRLFEPRSASAAGLTAGCQAPAGTYSLEGIEVNQADMPARQSMFERTRQSALELLEAQLAASSPNSAEHARVSAELEELRGRDEPLGVLLTRPDTGDFQPGDVLKVRILEMDHASRYVKCTRIYPRKVSLRVLQDPEVEIMTSAAALNGAQTVLARANDKAASSS</sequence>
<dbReference type="OrthoDB" id="10478087at2759"/>